<dbReference type="EMBL" id="NPEX01000222">
    <property type="protein sequence ID" value="RAI40662.1"/>
    <property type="molecule type" value="Genomic_DNA"/>
</dbReference>
<comment type="caution">
    <text evidence="7">The sequence shown here is derived from an EMBL/GenBank/DDBJ whole genome shotgun (WGS) entry which is preliminary data.</text>
</comment>
<dbReference type="PROSITE" id="PS51383">
    <property type="entry name" value="YJEF_C_3"/>
    <property type="match status" value="1"/>
</dbReference>
<keyword evidence="2" id="KW-0067">ATP-binding</keyword>
<dbReference type="InterPro" id="IPR029056">
    <property type="entry name" value="Ribokinase-like"/>
</dbReference>
<organism evidence="7 8">
    <name type="scientific">Rhodoplanes roseus</name>
    <dbReference type="NCBI Taxonomy" id="29409"/>
    <lineage>
        <taxon>Bacteria</taxon>
        <taxon>Pseudomonadati</taxon>
        <taxon>Pseudomonadota</taxon>
        <taxon>Alphaproteobacteria</taxon>
        <taxon>Hyphomicrobiales</taxon>
        <taxon>Nitrobacteraceae</taxon>
        <taxon>Rhodoplanes</taxon>
    </lineage>
</organism>
<dbReference type="Pfam" id="PF01256">
    <property type="entry name" value="Carb_kinase"/>
    <property type="match status" value="1"/>
</dbReference>
<dbReference type="GO" id="GO:0110051">
    <property type="term" value="P:metabolite repair"/>
    <property type="evidence" value="ECO:0007669"/>
    <property type="project" value="TreeGrafter"/>
</dbReference>
<dbReference type="CDD" id="cd01171">
    <property type="entry name" value="YXKO-related"/>
    <property type="match status" value="1"/>
</dbReference>
<dbReference type="PANTHER" id="PTHR12592:SF0">
    <property type="entry name" value="ATP-DEPENDENT (S)-NAD(P)H-HYDRATE DEHYDRATASE"/>
    <property type="match status" value="1"/>
</dbReference>
<evidence type="ECO:0000256" key="3">
    <source>
        <dbReference type="ARBA" id="ARBA00022857"/>
    </source>
</evidence>
<dbReference type="GO" id="GO:0052855">
    <property type="term" value="F:ADP-dependent NAD(P)H-hydrate dehydratase activity"/>
    <property type="evidence" value="ECO:0007669"/>
    <property type="project" value="TreeGrafter"/>
</dbReference>
<dbReference type="InterPro" id="IPR000631">
    <property type="entry name" value="CARKD"/>
</dbReference>
<evidence type="ECO:0000256" key="4">
    <source>
        <dbReference type="ARBA" id="ARBA00023027"/>
    </source>
</evidence>
<gene>
    <name evidence="7" type="ORF">CH341_23275</name>
</gene>
<dbReference type="SUPFAM" id="SSF53613">
    <property type="entry name" value="Ribokinase-like"/>
    <property type="match status" value="1"/>
</dbReference>
<keyword evidence="3" id="KW-0521">NADP</keyword>
<dbReference type="InterPro" id="IPR017953">
    <property type="entry name" value="Carbohydrate_kinase_pred_CS"/>
</dbReference>
<evidence type="ECO:0000259" key="6">
    <source>
        <dbReference type="PROSITE" id="PS51383"/>
    </source>
</evidence>
<dbReference type="Gene3D" id="3.40.1190.20">
    <property type="match status" value="1"/>
</dbReference>
<dbReference type="PANTHER" id="PTHR12592">
    <property type="entry name" value="ATP-DEPENDENT (S)-NAD(P)H-HYDRATE DEHYDRATASE FAMILY MEMBER"/>
    <property type="match status" value="1"/>
</dbReference>
<dbReference type="GO" id="GO:0052856">
    <property type="term" value="F:NAD(P)HX epimerase activity"/>
    <property type="evidence" value="ECO:0007669"/>
    <property type="project" value="TreeGrafter"/>
</dbReference>
<keyword evidence="4" id="KW-0520">NAD</keyword>
<reference evidence="7 8" key="1">
    <citation type="submission" date="2017-07" db="EMBL/GenBank/DDBJ databases">
        <title>Draft Genome Sequences of Select Purple Nonsulfur Bacteria.</title>
        <authorList>
            <person name="Lasarre B."/>
            <person name="Mckinlay J.B."/>
        </authorList>
    </citation>
    <scope>NUCLEOTIDE SEQUENCE [LARGE SCALE GENOMIC DNA]</scope>
    <source>
        <strain evidence="7 8">DSM 5909</strain>
    </source>
</reference>
<dbReference type="AlphaFoldDB" id="A0A327KTL2"/>
<dbReference type="Proteomes" id="UP000249130">
    <property type="component" value="Unassembled WGS sequence"/>
</dbReference>
<evidence type="ECO:0000313" key="8">
    <source>
        <dbReference type="Proteomes" id="UP000249130"/>
    </source>
</evidence>
<evidence type="ECO:0000256" key="5">
    <source>
        <dbReference type="ARBA" id="ARBA00023239"/>
    </source>
</evidence>
<feature type="domain" description="YjeF C-terminal" evidence="6">
    <location>
        <begin position="1"/>
        <end position="223"/>
    </location>
</feature>
<proteinExistence type="predicted"/>
<keyword evidence="8" id="KW-1185">Reference proteome</keyword>
<sequence>MASPSDALAVNAAGTLAVMVRPVDGAAALAAALEDRRFNAVALGPGLGVGAATRELTFAALAGPRAVVLDADVLTSFSGAPEDLFAALRRRGRAATILTPHDGEFARLFGHLPEVREAVSKLERTRAAARVAGAVVLSKGADTVIADLDGRAAINTNAPAHLATAGAGDVLTGMIAGLCAQGVGAFAAAAAAAWLHGEAACVIGPGLVSEDLSEEMPSVYARLFDPLAAPSAACAGALQ</sequence>
<dbReference type="PROSITE" id="PS01050">
    <property type="entry name" value="YJEF_C_2"/>
    <property type="match status" value="1"/>
</dbReference>
<evidence type="ECO:0000256" key="2">
    <source>
        <dbReference type="ARBA" id="ARBA00022840"/>
    </source>
</evidence>
<evidence type="ECO:0000313" key="7">
    <source>
        <dbReference type="EMBL" id="RAI40662.1"/>
    </source>
</evidence>
<keyword evidence="1" id="KW-0547">Nucleotide-binding</keyword>
<keyword evidence="5" id="KW-0456">Lyase</keyword>
<protein>
    <recommendedName>
        <fullName evidence="6">YjeF C-terminal domain-containing protein</fullName>
    </recommendedName>
</protein>
<accession>A0A327KTL2</accession>
<evidence type="ECO:0000256" key="1">
    <source>
        <dbReference type="ARBA" id="ARBA00022741"/>
    </source>
</evidence>
<name>A0A327KTL2_9BRAD</name>
<dbReference type="GO" id="GO:0005524">
    <property type="term" value="F:ATP binding"/>
    <property type="evidence" value="ECO:0007669"/>
    <property type="project" value="UniProtKB-KW"/>
</dbReference>